<dbReference type="Proteomes" id="UP000318704">
    <property type="component" value="Chromosome"/>
</dbReference>
<accession>A0A517VP87</accession>
<dbReference type="EMBL" id="CP037920">
    <property type="protein sequence ID" value="QDT94819.1"/>
    <property type="molecule type" value="Genomic_DNA"/>
</dbReference>
<evidence type="ECO:0000313" key="1">
    <source>
        <dbReference type="EMBL" id="QDT94819.1"/>
    </source>
</evidence>
<proteinExistence type="predicted"/>
<dbReference type="InterPro" id="IPR007367">
    <property type="entry name" value="DUF433"/>
</dbReference>
<evidence type="ECO:0008006" key="3">
    <source>
        <dbReference type="Google" id="ProtNLM"/>
    </source>
</evidence>
<evidence type="ECO:0000313" key="2">
    <source>
        <dbReference type="Proteomes" id="UP000318704"/>
    </source>
</evidence>
<reference evidence="1 2" key="1">
    <citation type="submission" date="2019-03" db="EMBL/GenBank/DDBJ databases">
        <title>Deep-cultivation of Planctomycetes and their phenomic and genomic characterization uncovers novel biology.</title>
        <authorList>
            <person name="Wiegand S."/>
            <person name="Jogler M."/>
            <person name="Boedeker C."/>
            <person name="Pinto D."/>
            <person name="Vollmers J."/>
            <person name="Rivas-Marin E."/>
            <person name="Kohn T."/>
            <person name="Peeters S.H."/>
            <person name="Heuer A."/>
            <person name="Rast P."/>
            <person name="Oberbeckmann S."/>
            <person name="Bunk B."/>
            <person name="Jeske O."/>
            <person name="Meyerdierks A."/>
            <person name="Storesund J.E."/>
            <person name="Kallscheuer N."/>
            <person name="Luecker S."/>
            <person name="Lage O.M."/>
            <person name="Pohl T."/>
            <person name="Merkel B.J."/>
            <person name="Hornburger P."/>
            <person name="Mueller R.-W."/>
            <person name="Bruemmer F."/>
            <person name="Labrenz M."/>
            <person name="Spormann A.M."/>
            <person name="Op den Camp H."/>
            <person name="Overmann J."/>
            <person name="Amann R."/>
            <person name="Jetten M.S.M."/>
            <person name="Mascher T."/>
            <person name="Medema M.H."/>
            <person name="Devos D.P."/>
            <person name="Kaster A.-K."/>
            <person name="Ovreas L."/>
            <person name="Rohde M."/>
            <person name="Galperin M.Y."/>
            <person name="Jogler C."/>
        </authorList>
    </citation>
    <scope>NUCLEOTIDE SEQUENCE [LARGE SCALE GENOMIC DNA]</scope>
    <source>
        <strain evidence="1 2">V144</strain>
    </source>
</reference>
<protein>
    <recommendedName>
        <fullName evidence="3">DUF433 domain-containing protein</fullName>
    </recommendedName>
</protein>
<dbReference type="Pfam" id="PF04255">
    <property type="entry name" value="DUF433"/>
    <property type="match status" value="1"/>
</dbReference>
<gene>
    <name evidence="1" type="ORF">V144x_02510</name>
</gene>
<sequence length="130" mass="14799">MRIIVSTKTTNSGSPRIDGTRLTCANVAQTLWYTLSLNEYLDMYDYLSKSDILNCLAYCSQQKCVDDDVHSFCEQCTLDKRPRDPELAQKYDEFKADDFDADEVEDIWKLANQLLAKYATETTSDGDNVG</sequence>
<dbReference type="AlphaFoldDB" id="A0A517VP87"/>
<dbReference type="Gene3D" id="1.10.10.10">
    <property type="entry name" value="Winged helix-like DNA-binding domain superfamily/Winged helix DNA-binding domain"/>
    <property type="match status" value="1"/>
</dbReference>
<name>A0A517VP87_9PLAN</name>
<organism evidence="1 2">
    <name type="scientific">Gimesia aquarii</name>
    <dbReference type="NCBI Taxonomy" id="2527964"/>
    <lineage>
        <taxon>Bacteria</taxon>
        <taxon>Pseudomonadati</taxon>
        <taxon>Planctomycetota</taxon>
        <taxon>Planctomycetia</taxon>
        <taxon>Planctomycetales</taxon>
        <taxon>Planctomycetaceae</taxon>
        <taxon>Gimesia</taxon>
    </lineage>
</organism>
<dbReference type="KEGG" id="gaw:V144x_02510"/>
<dbReference type="InterPro" id="IPR009057">
    <property type="entry name" value="Homeodomain-like_sf"/>
</dbReference>
<dbReference type="InterPro" id="IPR036388">
    <property type="entry name" value="WH-like_DNA-bd_sf"/>
</dbReference>
<dbReference type="SUPFAM" id="SSF46689">
    <property type="entry name" value="Homeodomain-like"/>
    <property type="match status" value="1"/>
</dbReference>
<dbReference type="RefSeq" id="WP_144980173.1">
    <property type="nucleotide sequence ID" value="NZ_CP037920.1"/>
</dbReference>